<keyword evidence="2" id="KW-1185">Reference proteome</keyword>
<evidence type="ECO:0000313" key="1">
    <source>
        <dbReference type="EMBL" id="KAJ1372484.1"/>
    </source>
</evidence>
<dbReference type="Proteomes" id="UP001196413">
    <property type="component" value="Unassembled WGS sequence"/>
</dbReference>
<dbReference type="AlphaFoldDB" id="A0AAD5WJ52"/>
<evidence type="ECO:0000313" key="2">
    <source>
        <dbReference type="Proteomes" id="UP001196413"/>
    </source>
</evidence>
<reference evidence="1" key="1">
    <citation type="submission" date="2021-06" db="EMBL/GenBank/DDBJ databases">
        <title>Parelaphostrongylus tenuis whole genome reference sequence.</title>
        <authorList>
            <person name="Garwood T.J."/>
            <person name="Larsen P.A."/>
            <person name="Fountain-Jones N.M."/>
            <person name="Garbe J.R."/>
            <person name="Macchietto M.G."/>
            <person name="Kania S.A."/>
            <person name="Gerhold R.W."/>
            <person name="Richards J.E."/>
            <person name="Wolf T.M."/>
        </authorList>
    </citation>
    <scope>NUCLEOTIDE SEQUENCE</scope>
    <source>
        <strain evidence="1">MNPRO001-30</strain>
        <tissue evidence="1">Meninges</tissue>
    </source>
</reference>
<name>A0AAD5WJ52_PARTN</name>
<gene>
    <name evidence="1" type="ORF">KIN20_034655</name>
</gene>
<sequence length="109" mass="12432">MDSCPSKAKLANNRSRNRLYYETNKRLVDFADTDCVSFALIGIRTLTVYESDVVTVAKMTTSREFPCAFMTQVNGQQADWTTIAYAVKDSLFEQQHGLTRFPFNENLAF</sequence>
<proteinExistence type="predicted"/>
<organism evidence="1 2">
    <name type="scientific">Parelaphostrongylus tenuis</name>
    <name type="common">Meningeal worm</name>
    <dbReference type="NCBI Taxonomy" id="148309"/>
    <lineage>
        <taxon>Eukaryota</taxon>
        <taxon>Metazoa</taxon>
        <taxon>Ecdysozoa</taxon>
        <taxon>Nematoda</taxon>
        <taxon>Chromadorea</taxon>
        <taxon>Rhabditida</taxon>
        <taxon>Rhabditina</taxon>
        <taxon>Rhabditomorpha</taxon>
        <taxon>Strongyloidea</taxon>
        <taxon>Metastrongylidae</taxon>
        <taxon>Parelaphostrongylus</taxon>
    </lineage>
</organism>
<dbReference type="EMBL" id="JAHQIW010007148">
    <property type="protein sequence ID" value="KAJ1372484.1"/>
    <property type="molecule type" value="Genomic_DNA"/>
</dbReference>
<protein>
    <submittedName>
        <fullName evidence="1">Uncharacterized protein</fullName>
    </submittedName>
</protein>
<accession>A0AAD5WJ52</accession>
<comment type="caution">
    <text evidence="1">The sequence shown here is derived from an EMBL/GenBank/DDBJ whole genome shotgun (WGS) entry which is preliminary data.</text>
</comment>